<name>A0ABZ2YRX6_9BACT</name>
<protein>
    <recommendedName>
        <fullName evidence="3">Tetratricopeptide repeat protein</fullName>
    </recommendedName>
</protein>
<dbReference type="EMBL" id="CP149822">
    <property type="protein sequence ID" value="WZN42005.1"/>
    <property type="molecule type" value="Genomic_DNA"/>
</dbReference>
<gene>
    <name evidence="1" type="ORF">WJU16_03010</name>
</gene>
<proteinExistence type="predicted"/>
<dbReference type="RefSeq" id="WP_341836848.1">
    <property type="nucleotide sequence ID" value="NZ_CP149822.1"/>
</dbReference>
<evidence type="ECO:0008006" key="3">
    <source>
        <dbReference type="Google" id="ProtNLM"/>
    </source>
</evidence>
<dbReference type="Gene3D" id="1.25.40.10">
    <property type="entry name" value="Tetratricopeptide repeat domain"/>
    <property type="match status" value="1"/>
</dbReference>
<evidence type="ECO:0000313" key="1">
    <source>
        <dbReference type="EMBL" id="WZN42005.1"/>
    </source>
</evidence>
<accession>A0ABZ2YRX6</accession>
<keyword evidence="2" id="KW-1185">Reference proteome</keyword>
<dbReference type="Proteomes" id="UP001485459">
    <property type="component" value="Chromosome"/>
</dbReference>
<evidence type="ECO:0000313" key="2">
    <source>
        <dbReference type="Proteomes" id="UP001485459"/>
    </source>
</evidence>
<reference evidence="2" key="1">
    <citation type="submission" date="2024-03" db="EMBL/GenBank/DDBJ databases">
        <title>Chitinophaga horti sp. nov., isolated from garden soil.</title>
        <authorList>
            <person name="Lee D.S."/>
            <person name="Han D.M."/>
            <person name="Baek J.H."/>
            <person name="Choi D.G."/>
            <person name="Jeon J.H."/>
            <person name="Jeon C.O."/>
        </authorList>
    </citation>
    <scope>NUCLEOTIDE SEQUENCE [LARGE SCALE GENOMIC DNA]</scope>
    <source>
        <strain evidence="2">GPA1</strain>
    </source>
</reference>
<dbReference type="InterPro" id="IPR011990">
    <property type="entry name" value="TPR-like_helical_dom_sf"/>
</dbReference>
<organism evidence="1 2">
    <name type="scientific">Chitinophaga pollutisoli</name>
    <dbReference type="NCBI Taxonomy" id="3133966"/>
    <lineage>
        <taxon>Bacteria</taxon>
        <taxon>Pseudomonadati</taxon>
        <taxon>Bacteroidota</taxon>
        <taxon>Chitinophagia</taxon>
        <taxon>Chitinophagales</taxon>
        <taxon>Chitinophagaceae</taxon>
        <taxon>Chitinophaga</taxon>
    </lineage>
</organism>
<sequence>MAIYFEQTNRLIIPRWRKFNPKCITAEHKLLTPEIDIKSEPASLLSFNKKEKDWHVHGSVGHAWELVHSAYINQEFSKAKNAAAFLKDNLSQISPALRKVINEILGEDISEPNSVAPDIIPINKLTEITRREIKSTKRKISYYLRNEFQWLELSRLYSIIGELEKAKQCINIAIYFSNNQNRYFLRSASRFFYHIGNFEQAQSIIRRSPHLKSDPWLLSTDISYSNKMERHAVNAKRGREIVDSKNFSNESITELAGVLGTMELKNDSVKNARKLTKQSLLAPNDNSLAQAEWIAHEISEISIEPWLNKMELGFEARTLEFLHNRNYAKCLHESLLWVMDQPFSKRACHFVSYLCTGLTENYETAIEVGELGAKTNWDYFPIINNLTFAHISAGNLTRAKELLEHMTTMSMSSREQCFALATVGYYYYRSKEYVAGRESYQKAIDLAAKNNYDDLKKLATANLLREGYLAGESQYVIVMAALEKISKDGEDLNLEEQIKHIITSVKKEHEVKNV</sequence>
<dbReference type="SUPFAM" id="SSF48452">
    <property type="entry name" value="TPR-like"/>
    <property type="match status" value="1"/>
</dbReference>